<keyword evidence="1" id="KW-0175">Coiled coil</keyword>
<evidence type="ECO:0000313" key="3">
    <source>
        <dbReference type="EMBL" id="MFC0470032.1"/>
    </source>
</evidence>
<protein>
    <submittedName>
        <fullName evidence="3">Uncharacterized protein</fullName>
    </submittedName>
</protein>
<feature type="compositionally biased region" description="Polar residues" evidence="2">
    <location>
        <begin position="243"/>
        <end position="270"/>
    </location>
</feature>
<accession>A0ABV6K9P5</accession>
<feature type="region of interest" description="Disordered" evidence="2">
    <location>
        <begin position="243"/>
        <end position="300"/>
    </location>
</feature>
<dbReference type="RefSeq" id="WP_335961307.1">
    <property type="nucleotide sequence ID" value="NZ_JAXBLX010000016.1"/>
</dbReference>
<organism evidence="3 4">
    <name type="scientific">Halalkalibacter kiskunsagensis</name>
    <dbReference type="NCBI Taxonomy" id="1548599"/>
    <lineage>
        <taxon>Bacteria</taxon>
        <taxon>Bacillati</taxon>
        <taxon>Bacillota</taxon>
        <taxon>Bacilli</taxon>
        <taxon>Bacillales</taxon>
        <taxon>Bacillaceae</taxon>
        <taxon>Halalkalibacter</taxon>
    </lineage>
</organism>
<name>A0ABV6K9P5_9BACI</name>
<dbReference type="EMBL" id="JBHLUX010000017">
    <property type="protein sequence ID" value="MFC0470032.1"/>
    <property type="molecule type" value="Genomic_DNA"/>
</dbReference>
<feature type="coiled-coil region" evidence="1">
    <location>
        <begin position="131"/>
        <end position="158"/>
    </location>
</feature>
<proteinExistence type="predicted"/>
<keyword evidence="4" id="KW-1185">Reference proteome</keyword>
<gene>
    <name evidence="3" type="ORF">ACFFHM_05700</name>
</gene>
<comment type="caution">
    <text evidence="3">The sequence shown here is derived from an EMBL/GenBank/DDBJ whole genome shotgun (WGS) entry which is preliminary data.</text>
</comment>
<sequence>MEQSRYSSTQDIDTLKQKLVAYKKTLEALKGGGVIEDYLLPKKEYEELKNQVSTLKGEIKTMKDKQDVQIHEYEKKVEVMTTHVELVNNTMRDLKQDVSLLMSKVSNIDFSDILKKIDKMVDIQYASISSIKDGNNELNVLKEEIAQLKQQTNNQATANTDNVNQNMKTKPSSYRQLQNILQSSKSIQPYSNGGNRMVPLRKDPIQQMQRQGIPPEVKQIKRGSMNAGVPIQPREFNVKNQLQNKTSKGNKSSYSIPGQQNSINPITPNQKAHRSTNKAKSQIKQTNNEAINNSENKEDN</sequence>
<evidence type="ECO:0000256" key="1">
    <source>
        <dbReference type="SAM" id="Coils"/>
    </source>
</evidence>
<evidence type="ECO:0000313" key="4">
    <source>
        <dbReference type="Proteomes" id="UP001589838"/>
    </source>
</evidence>
<feature type="compositionally biased region" description="Polar residues" evidence="2">
    <location>
        <begin position="278"/>
        <end position="294"/>
    </location>
</feature>
<reference evidence="3 4" key="1">
    <citation type="submission" date="2024-09" db="EMBL/GenBank/DDBJ databases">
        <authorList>
            <person name="Sun Q."/>
            <person name="Mori K."/>
        </authorList>
    </citation>
    <scope>NUCLEOTIDE SEQUENCE [LARGE SCALE GENOMIC DNA]</scope>
    <source>
        <strain evidence="3 4">NCAIM B.02610</strain>
    </source>
</reference>
<dbReference type="Proteomes" id="UP001589838">
    <property type="component" value="Unassembled WGS sequence"/>
</dbReference>
<evidence type="ECO:0000256" key="2">
    <source>
        <dbReference type="SAM" id="MobiDB-lite"/>
    </source>
</evidence>
<feature type="coiled-coil region" evidence="1">
    <location>
        <begin position="12"/>
        <end position="65"/>
    </location>
</feature>